<dbReference type="InterPro" id="IPR011006">
    <property type="entry name" value="CheY-like_superfamily"/>
</dbReference>
<keyword evidence="2" id="KW-1185">Reference proteome</keyword>
<organism evidence="1 2">
    <name type="scientific">Yersinia canariae</name>
    <dbReference type="NCBI Taxonomy" id="2607663"/>
    <lineage>
        <taxon>Bacteria</taxon>
        <taxon>Pseudomonadati</taxon>
        <taxon>Pseudomonadota</taxon>
        <taxon>Gammaproteobacteria</taxon>
        <taxon>Enterobacterales</taxon>
        <taxon>Yersiniaceae</taxon>
        <taxon>Yersinia</taxon>
    </lineage>
</organism>
<evidence type="ECO:0000313" key="1">
    <source>
        <dbReference type="EMBL" id="QHB31809.1"/>
    </source>
</evidence>
<dbReference type="EMBL" id="CP043727">
    <property type="protein sequence ID" value="QHB31809.1"/>
    <property type="molecule type" value="Genomic_DNA"/>
</dbReference>
<dbReference type="KEGG" id="yca:F0T03_06265"/>
<dbReference type="Gene3D" id="3.40.50.2300">
    <property type="match status" value="1"/>
</dbReference>
<protein>
    <submittedName>
        <fullName evidence="1">Response regulator</fullName>
    </submittedName>
</protein>
<sequence length="381" mass="43948">MNMYLIVDDDYFRRSKIKEILISKYKIPEDNIDLACCTKEARTLFRNTNYSIAFIDMSLPENKDEKPKHNSGVDLLTTLRGNRYRKPSYVVGFTALEENVKELEEEFDNRGFKFCYATNSDYSWLGGISGIIEYYSEYGDNFERNSIDIAIVTVHGIRTFGNWQETLANEIRTINVDKKVSHLCFKVAFTNTARFFVPYLRRKVVEKFKLDFEQWLDKNRTRRIVCFAHSFGTYVLIKGIESIEDKTKLKNLDLIVLAGSVLRRDNDFCSLQNSINVKIINDCAVNDIPLLFSEALVPGAGMGGRLGFKGLHHNKIMNRFFVGGHSSFFENGFMDKYWIPLLKDKEIKEDVNLAETSIVMGILNFISLLLGKVKNFIVRVN</sequence>
<dbReference type="Proteomes" id="UP000464402">
    <property type="component" value="Chromosome"/>
</dbReference>
<name>A0A857EZ64_9GAMM</name>
<dbReference type="AlphaFoldDB" id="A0A857EZ64"/>
<proteinExistence type="predicted"/>
<gene>
    <name evidence="1" type="ORF">F0T03_06265</name>
</gene>
<evidence type="ECO:0000313" key="2">
    <source>
        <dbReference type="Proteomes" id="UP000464402"/>
    </source>
</evidence>
<dbReference type="SUPFAM" id="SSF52172">
    <property type="entry name" value="CheY-like"/>
    <property type="match status" value="1"/>
</dbReference>
<accession>A0A857EZ64</accession>
<dbReference type="RefSeq" id="WP_159677465.1">
    <property type="nucleotide sequence ID" value="NZ_CP043727.1"/>
</dbReference>
<reference evidence="2" key="1">
    <citation type="submission" date="2019-09" db="EMBL/GenBank/DDBJ databases">
        <title>Yersinia canariae sp. nov., isolated from a human yersiniosis case.</title>
        <authorList>
            <person name="Nguyen S.V."/>
            <person name="Greig D."/>
            <person name="Hurley D."/>
            <person name="Cao Y."/>
            <person name="McCabe E."/>
            <person name="Mitchell M."/>
            <person name="Jenkins C."/>
            <person name="Fanning S."/>
        </authorList>
    </citation>
    <scope>NUCLEOTIDE SEQUENCE [LARGE SCALE GENOMIC DNA]</scope>
    <source>
        <strain evidence="2">NCTC 14382</strain>
    </source>
</reference>